<dbReference type="AlphaFoldDB" id="A0A9N8HN15"/>
<dbReference type="GO" id="GO:0051015">
    <property type="term" value="F:actin filament binding"/>
    <property type="evidence" value="ECO:0007669"/>
    <property type="project" value="TreeGrafter"/>
</dbReference>
<dbReference type="InterPro" id="IPR051017">
    <property type="entry name" value="Aldolase-II_Adducin_sf"/>
</dbReference>
<dbReference type="Proteomes" id="UP001153069">
    <property type="component" value="Unassembled WGS sequence"/>
</dbReference>
<dbReference type="PANTHER" id="PTHR10672:SF3">
    <property type="entry name" value="PROTEIN HU-LI TAI SHAO"/>
    <property type="match status" value="1"/>
</dbReference>
<comment type="caution">
    <text evidence="2">The sequence shown here is derived from an EMBL/GenBank/DDBJ whole genome shotgun (WGS) entry which is preliminary data.</text>
</comment>
<dbReference type="SUPFAM" id="SSF53639">
    <property type="entry name" value="AraD/HMP-PK domain-like"/>
    <property type="match status" value="1"/>
</dbReference>
<name>A0A9N8HN15_9STRA</name>
<evidence type="ECO:0000313" key="3">
    <source>
        <dbReference type="Proteomes" id="UP001153069"/>
    </source>
</evidence>
<dbReference type="Pfam" id="PF00596">
    <property type="entry name" value="Aldolase_II"/>
    <property type="match status" value="1"/>
</dbReference>
<dbReference type="Gene3D" id="3.40.225.10">
    <property type="entry name" value="Class II aldolase/adducin N-terminal domain"/>
    <property type="match status" value="1"/>
</dbReference>
<reference evidence="2" key="1">
    <citation type="submission" date="2020-06" db="EMBL/GenBank/DDBJ databases">
        <authorList>
            <consortium name="Plant Systems Biology data submission"/>
        </authorList>
    </citation>
    <scope>NUCLEOTIDE SEQUENCE</scope>
    <source>
        <strain evidence="2">D6</strain>
    </source>
</reference>
<organism evidence="2 3">
    <name type="scientific">Seminavis robusta</name>
    <dbReference type="NCBI Taxonomy" id="568900"/>
    <lineage>
        <taxon>Eukaryota</taxon>
        <taxon>Sar</taxon>
        <taxon>Stramenopiles</taxon>
        <taxon>Ochrophyta</taxon>
        <taxon>Bacillariophyta</taxon>
        <taxon>Bacillariophyceae</taxon>
        <taxon>Bacillariophycidae</taxon>
        <taxon>Naviculales</taxon>
        <taxon>Naviculaceae</taxon>
        <taxon>Seminavis</taxon>
    </lineage>
</organism>
<evidence type="ECO:0000313" key="2">
    <source>
        <dbReference type="EMBL" id="CAB9518605.1"/>
    </source>
</evidence>
<dbReference type="PANTHER" id="PTHR10672">
    <property type="entry name" value="ADDUCIN"/>
    <property type="match status" value="1"/>
</dbReference>
<dbReference type="InterPro" id="IPR036409">
    <property type="entry name" value="Aldolase_II/adducin_N_sf"/>
</dbReference>
<dbReference type="GO" id="GO:0005856">
    <property type="term" value="C:cytoskeleton"/>
    <property type="evidence" value="ECO:0007669"/>
    <property type="project" value="TreeGrafter"/>
</dbReference>
<evidence type="ECO:0000259" key="1">
    <source>
        <dbReference type="SMART" id="SM01007"/>
    </source>
</evidence>
<keyword evidence="3" id="KW-1185">Reference proteome</keyword>
<dbReference type="OrthoDB" id="47942at2759"/>
<dbReference type="InterPro" id="IPR001303">
    <property type="entry name" value="Aldolase_II/adducin_N"/>
</dbReference>
<accession>A0A9N8HN15</accession>
<protein>
    <submittedName>
        <fullName evidence="2">Aldolase class 2 protein</fullName>
    </submittedName>
</protein>
<gene>
    <name evidence="2" type="ORF">SEMRO_948_G223530.1</name>
</gene>
<proteinExistence type="predicted"/>
<dbReference type="EMBL" id="CAICTM010000946">
    <property type="protein sequence ID" value="CAB9518605.1"/>
    <property type="molecule type" value="Genomic_DNA"/>
</dbReference>
<dbReference type="SMART" id="SM01007">
    <property type="entry name" value="Aldolase_II"/>
    <property type="match status" value="1"/>
</dbReference>
<feature type="domain" description="Class II aldolase/adducin N-terminal" evidence="1">
    <location>
        <begin position="51"/>
        <end position="228"/>
    </location>
</feature>
<sequence>MMFSKFASKVSLGRARLTTRLPVSRSFSSQPVNFDDDTTSTGYADEATMRYDLAVAHRLTADHSADMLVWNHISARFQDGCLITPGNKLWKHMRPEDMVFSSHNVTADLIHSAIYAADKDVGAILHWHTPAATAVSCLPQGFVPMTQDAAYFYQRVARYPWDGISDDPAEIPKLMAAVQAAKQQQQPDGSTNNNTLLLEHHGFVCYGKSVPEVFVLAYYFERACEIQLRLMAACGGTLPPPPPVHVMEEAAKTSFKEEFSPGFAEWEALCEDFKF</sequence>